<protein>
    <submittedName>
        <fullName evidence="3">IS110 family transposase</fullName>
    </submittedName>
</protein>
<dbReference type="Proteomes" id="UP000197361">
    <property type="component" value="Unassembled WGS sequence"/>
</dbReference>
<evidence type="ECO:0000259" key="2">
    <source>
        <dbReference type="Pfam" id="PF02371"/>
    </source>
</evidence>
<accession>A0A246JRM6</accession>
<evidence type="ECO:0000313" key="4">
    <source>
        <dbReference type="Proteomes" id="UP000197361"/>
    </source>
</evidence>
<dbReference type="Pfam" id="PF01548">
    <property type="entry name" value="DEDD_Tnp_IS110"/>
    <property type="match status" value="1"/>
</dbReference>
<reference evidence="3 4" key="1">
    <citation type="journal article" date="2010" name="Int. J. Syst. Evol. Microbiol.">
        <title>Sphingopyxis bauzanensis sp. nov., a psychrophilic bacterium isolated from soil.</title>
        <authorList>
            <person name="Zhang D.C."/>
            <person name="Liu H.C."/>
            <person name="Xin Y.H."/>
            <person name="Zhou Y.G."/>
            <person name="Schinner F."/>
            <person name="Margesin R."/>
        </authorList>
    </citation>
    <scope>NUCLEOTIDE SEQUENCE [LARGE SCALE GENOMIC DNA]</scope>
    <source>
        <strain evidence="3 4">DSM 22271</strain>
    </source>
</reference>
<name>A0A246JRM6_9SPHN</name>
<dbReference type="AlphaFoldDB" id="A0A246JRM6"/>
<comment type="caution">
    <text evidence="3">The sequence shown here is derived from an EMBL/GenBank/DDBJ whole genome shotgun (WGS) entry which is preliminary data.</text>
</comment>
<dbReference type="EMBL" id="NISK01000003">
    <property type="protein sequence ID" value="OWQ95629.1"/>
    <property type="molecule type" value="Genomic_DNA"/>
</dbReference>
<dbReference type="GO" id="GO:0006313">
    <property type="term" value="P:DNA transposition"/>
    <property type="evidence" value="ECO:0007669"/>
    <property type="project" value="InterPro"/>
</dbReference>
<feature type="domain" description="Transposase IS116/IS110/IS902 C-terminal" evidence="2">
    <location>
        <begin position="212"/>
        <end position="294"/>
    </location>
</feature>
<dbReference type="PANTHER" id="PTHR33055:SF13">
    <property type="entry name" value="TRANSPOSASE"/>
    <property type="match status" value="1"/>
</dbReference>
<evidence type="ECO:0000259" key="1">
    <source>
        <dbReference type="Pfam" id="PF01548"/>
    </source>
</evidence>
<dbReference type="NCBIfam" id="NF033542">
    <property type="entry name" value="transpos_IS110"/>
    <property type="match status" value="1"/>
</dbReference>
<dbReference type="OrthoDB" id="7410629at2"/>
<dbReference type="InterPro" id="IPR003346">
    <property type="entry name" value="Transposase_20"/>
</dbReference>
<dbReference type="Pfam" id="PF02371">
    <property type="entry name" value="Transposase_20"/>
    <property type="match status" value="1"/>
</dbReference>
<feature type="domain" description="Transposase IS110-like N-terminal" evidence="1">
    <location>
        <begin position="4"/>
        <end position="143"/>
    </location>
</feature>
<organism evidence="3 4">
    <name type="scientific">Sphingopyxis bauzanensis</name>
    <dbReference type="NCBI Taxonomy" id="651663"/>
    <lineage>
        <taxon>Bacteria</taxon>
        <taxon>Pseudomonadati</taxon>
        <taxon>Pseudomonadota</taxon>
        <taxon>Alphaproteobacteria</taxon>
        <taxon>Sphingomonadales</taxon>
        <taxon>Sphingomonadaceae</taxon>
        <taxon>Sphingopyxis</taxon>
    </lineage>
</organism>
<dbReference type="InterPro" id="IPR047650">
    <property type="entry name" value="Transpos_IS110"/>
</dbReference>
<keyword evidence="4" id="KW-1185">Reference proteome</keyword>
<gene>
    <name evidence="3" type="ORF">CDQ92_12600</name>
</gene>
<evidence type="ECO:0000313" key="3">
    <source>
        <dbReference type="EMBL" id="OWQ95629.1"/>
    </source>
</evidence>
<proteinExistence type="predicted"/>
<dbReference type="InterPro" id="IPR002525">
    <property type="entry name" value="Transp_IS110-like_N"/>
</dbReference>
<dbReference type="GO" id="GO:0003677">
    <property type="term" value="F:DNA binding"/>
    <property type="evidence" value="ECO:0007669"/>
    <property type="project" value="InterPro"/>
</dbReference>
<dbReference type="GO" id="GO:0004803">
    <property type="term" value="F:transposase activity"/>
    <property type="evidence" value="ECO:0007669"/>
    <property type="project" value="InterPro"/>
</dbReference>
<dbReference type="PANTHER" id="PTHR33055">
    <property type="entry name" value="TRANSPOSASE FOR INSERTION SEQUENCE ELEMENT IS1111A"/>
    <property type="match status" value="1"/>
</dbReference>
<sequence>MSYIGVDLHQNSITVCRREADGTEAFETLTLSPGDMDRFCGSLDADDEVAIEATGNSAWFRDQILPCVGRVVVVNPSQFKVIRKSVKKTDKNDAAALALFLAKDMLPETRVKTSAETELASLAHTRDLLVKQRTRLLNKIHALHVGKGLKLKKESLGSKRGLAAIDMALFSTCEQVEITVLRETALSLTASLKQLDTEIEKHASALTGYEGIVSIKGVGPRSAAVLLAAIGNVHDFESADKLAAYFGMVPRVAQSNETDHRGRITKRGNKLARTTLVQCSLVATRYSPYLKNFHERIRQRRGTGKAIIATARKLLSIIYDTLRNGWVFDDFTQFQRRENLRPAGQSS</sequence>
<dbReference type="RefSeq" id="WP_088441749.1">
    <property type="nucleotide sequence ID" value="NZ_BMMC01000002.1"/>
</dbReference>